<comment type="caution">
    <text evidence="1">The sequence shown here is derived from an EMBL/GenBank/DDBJ whole genome shotgun (WGS) entry which is preliminary data.</text>
</comment>
<gene>
    <name evidence="1" type="ORF">N3K66_008158</name>
</gene>
<dbReference type="EMBL" id="CM047947">
    <property type="protein sequence ID" value="KAI9897136.1"/>
    <property type="molecule type" value="Genomic_DNA"/>
</dbReference>
<reference evidence="1" key="1">
    <citation type="submission" date="2022-10" db="EMBL/GenBank/DDBJ databases">
        <title>Complete Genome of Trichothecium roseum strain YXFP-22015, a Plant Pathogen Isolated from Citrus.</title>
        <authorList>
            <person name="Wang Y."/>
            <person name="Zhu L."/>
        </authorList>
    </citation>
    <scope>NUCLEOTIDE SEQUENCE</scope>
    <source>
        <strain evidence="1">YXFP-22015</strain>
    </source>
</reference>
<dbReference type="Proteomes" id="UP001163324">
    <property type="component" value="Chromosome 8"/>
</dbReference>
<evidence type="ECO:0000313" key="1">
    <source>
        <dbReference type="EMBL" id="KAI9897136.1"/>
    </source>
</evidence>
<name>A0ACC0UU01_9HYPO</name>
<keyword evidence="2" id="KW-1185">Reference proteome</keyword>
<accession>A0ACC0UU01</accession>
<sequence length="227" mass="24860">MATGIQAHRKKKTIHQLDTPYSTVSWPDISQEDQDAILELLCNLLSPIGNHRRAHVIPSKGKRRKRAKVQGADGESTQDPVAPPKPAINDHISIGLTSVTKGMVGEDDENNRRPRMIFVARGDQSSTFNCHFPKMVASATRPGLSSNDIRLVGFSRSSSDRLSECLGIARVSSLAVFSDAPGSAALWEMVKKVVPKVDSPWLEKGAYLPTKINTIHTTVGVKRERDS</sequence>
<organism evidence="1 2">
    <name type="scientific">Trichothecium roseum</name>
    <dbReference type="NCBI Taxonomy" id="47278"/>
    <lineage>
        <taxon>Eukaryota</taxon>
        <taxon>Fungi</taxon>
        <taxon>Dikarya</taxon>
        <taxon>Ascomycota</taxon>
        <taxon>Pezizomycotina</taxon>
        <taxon>Sordariomycetes</taxon>
        <taxon>Hypocreomycetidae</taxon>
        <taxon>Hypocreales</taxon>
        <taxon>Hypocreales incertae sedis</taxon>
        <taxon>Trichothecium</taxon>
    </lineage>
</organism>
<protein>
    <submittedName>
        <fullName evidence="1">Uncharacterized protein</fullName>
    </submittedName>
</protein>
<proteinExistence type="predicted"/>
<evidence type="ECO:0000313" key="2">
    <source>
        <dbReference type="Proteomes" id="UP001163324"/>
    </source>
</evidence>